<evidence type="ECO:0000313" key="2">
    <source>
        <dbReference type="EMBL" id="GBN30072.1"/>
    </source>
</evidence>
<protein>
    <submittedName>
        <fullName evidence="2">Uncharacterized protein</fullName>
    </submittedName>
</protein>
<keyword evidence="3" id="KW-1185">Reference proteome</keyword>
<gene>
    <name evidence="2" type="ORF">AVEN_267510_1</name>
</gene>
<evidence type="ECO:0000313" key="3">
    <source>
        <dbReference type="Proteomes" id="UP000499080"/>
    </source>
</evidence>
<feature type="non-terminal residue" evidence="2">
    <location>
        <position position="20"/>
    </location>
</feature>
<reference evidence="2 3" key="1">
    <citation type="journal article" date="2019" name="Sci. Rep.">
        <title>Orb-weaving spider Araneus ventricosus genome elucidates the spidroin gene catalogue.</title>
        <authorList>
            <person name="Kono N."/>
            <person name="Nakamura H."/>
            <person name="Ohtoshi R."/>
            <person name="Moran D.A.P."/>
            <person name="Shinohara A."/>
            <person name="Yoshida Y."/>
            <person name="Fujiwara M."/>
            <person name="Mori M."/>
            <person name="Tomita M."/>
            <person name="Arakawa K."/>
        </authorList>
    </citation>
    <scope>NUCLEOTIDE SEQUENCE [LARGE SCALE GENOMIC DNA]</scope>
</reference>
<dbReference type="EMBL" id="BGPR01124615">
    <property type="protein sequence ID" value="GBN30072.1"/>
    <property type="molecule type" value="Genomic_DNA"/>
</dbReference>
<comment type="caution">
    <text evidence="2">The sequence shown here is derived from an EMBL/GenBank/DDBJ whole genome shotgun (WGS) entry which is preliminary data.</text>
</comment>
<name>A0A4Y2MU03_ARAVE</name>
<sequence length="20" mass="2317">MTGDKKYKDRRETESTKGEG</sequence>
<organism evidence="2 3">
    <name type="scientific">Araneus ventricosus</name>
    <name type="common">Orbweaver spider</name>
    <name type="synonym">Epeira ventricosa</name>
    <dbReference type="NCBI Taxonomy" id="182803"/>
    <lineage>
        <taxon>Eukaryota</taxon>
        <taxon>Metazoa</taxon>
        <taxon>Ecdysozoa</taxon>
        <taxon>Arthropoda</taxon>
        <taxon>Chelicerata</taxon>
        <taxon>Arachnida</taxon>
        <taxon>Araneae</taxon>
        <taxon>Araneomorphae</taxon>
        <taxon>Entelegynae</taxon>
        <taxon>Araneoidea</taxon>
        <taxon>Araneidae</taxon>
        <taxon>Araneus</taxon>
    </lineage>
</organism>
<dbReference type="AlphaFoldDB" id="A0A4Y2MU03"/>
<evidence type="ECO:0000256" key="1">
    <source>
        <dbReference type="SAM" id="MobiDB-lite"/>
    </source>
</evidence>
<dbReference type="Proteomes" id="UP000499080">
    <property type="component" value="Unassembled WGS sequence"/>
</dbReference>
<proteinExistence type="predicted"/>
<accession>A0A4Y2MU03</accession>
<feature type="region of interest" description="Disordered" evidence="1">
    <location>
        <begin position="1"/>
        <end position="20"/>
    </location>
</feature>